<organism evidence="5 6">
    <name type="scientific">Hymenobacter actinosclerus</name>
    <dbReference type="NCBI Taxonomy" id="82805"/>
    <lineage>
        <taxon>Bacteria</taxon>
        <taxon>Pseudomonadati</taxon>
        <taxon>Bacteroidota</taxon>
        <taxon>Cytophagia</taxon>
        <taxon>Cytophagales</taxon>
        <taxon>Hymenobacteraceae</taxon>
        <taxon>Hymenobacter</taxon>
    </lineage>
</organism>
<reference evidence="6" key="1">
    <citation type="submission" date="2016-10" db="EMBL/GenBank/DDBJ databases">
        <authorList>
            <person name="Varghese N."/>
            <person name="Submissions S."/>
        </authorList>
    </citation>
    <scope>NUCLEOTIDE SEQUENCE [LARGE SCALE GENOMIC DNA]</scope>
    <source>
        <strain evidence="6">DSM 15310</strain>
    </source>
</reference>
<evidence type="ECO:0000256" key="2">
    <source>
        <dbReference type="ARBA" id="ARBA00022679"/>
    </source>
</evidence>
<keyword evidence="6" id="KW-1185">Reference proteome</keyword>
<keyword evidence="2" id="KW-0808">Transferase</keyword>
<dbReference type="STRING" id="82805.SAMN04487998_3625"/>
<evidence type="ECO:0000313" key="6">
    <source>
        <dbReference type="Proteomes" id="UP000198697"/>
    </source>
</evidence>
<evidence type="ECO:0000256" key="3">
    <source>
        <dbReference type="ARBA" id="ARBA00022691"/>
    </source>
</evidence>
<dbReference type="AlphaFoldDB" id="A0A1I0J2S2"/>
<protein>
    <submittedName>
        <fullName evidence="5">Tellurite resistance protein TehB</fullName>
    </submittedName>
</protein>
<sequence length="300" mass="33129">MPDCVILRPGLLYTRRSGCGSAYPVGTVYACFLSAMKKPLLSAVTVALLATFTLLLTVRPARAQQPAPAKRNLPPIPGLGPDPVLPANATAAQRADYDRQMAERTRQRWNFILTDSVARARVLNEQPNALLVETVRGLKPGTALDADMGEGRNAIYLARQGWQVTGVDIAEKALAYAQKRAHALGVPLITEVHDMVTYDWGTSKWDLIVLSYAGGRDYADRVMRALRPGGLVVLEAFHMDATQRLQVVGGDYRVFFETDELPTLYRAAGLRIVRYEEPIGTADFTKEQLRLVKLVAQRPR</sequence>
<dbReference type="GO" id="GO:0032259">
    <property type="term" value="P:methylation"/>
    <property type="evidence" value="ECO:0007669"/>
    <property type="project" value="UniProtKB-KW"/>
</dbReference>
<dbReference type="InterPro" id="IPR029063">
    <property type="entry name" value="SAM-dependent_MTases_sf"/>
</dbReference>
<evidence type="ECO:0000313" key="5">
    <source>
        <dbReference type="EMBL" id="SEU04006.1"/>
    </source>
</evidence>
<dbReference type="InterPro" id="IPR041698">
    <property type="entry name" value="Methyltransf_25"/>
</dbReference>
<keyword evidence="1" id="KW-0489">Methyltransferase</keyword>
<dbReference type="GO" id="GO:0008168">
    <property type="term" value="F:methyltransferase activity"/>
    <property type="evidence" value="ECO:0007669"/>
    <property type="project" value="UniProtKB-KW"/>
</dbReference>
<dbReference type="EMBL" id="FOHS01000006">
    <property type="protein sequence ID" value="SEU04006.1"/>
    <property type="molecule type" value="Genomic_DNA"/>
</dbReference>
<dbReference type="SUPFAM" id="SSF53335">
    <property type="entry name" value="S-adenosyl-L-methionine-dependent methyltransferases"/>
    <property type="match status" value="1"/>
</dbReference>
<dbReference type="Pfam" id="PF13649">
    <property type="entry name" value="Methyltransf_25"/>
    <property type="match status" value="1"/>
</dbReference>
<proteinExistence type="predicted"/>
<feature type="domain" description="Methyltransferase" evidence="4">
    <location>
        <begin position="144"/>
        <end position="230"/>
    </location>
</feature>
<dbReference type="Proteomes" id="UP000198697">
    <property type="component" value="Unassembled WGS sequence"/>
</dbReference>
<name>A0A1I0J2S2_9BACT</name>
<gene>
    <name evidence="5" type="ORF">SAMN04487998_3625</name>
</gene>
<evidence type="ECO:0000259" key="4">
    <source>
        <dbReference type="Pfam" id="PF13649"/>
    </source>
</evidence>
<dbReference type="PANTHER" id="PTHR43464:SF19">
    <property type="entry name" value="UBIQUINONE BIOSYNTHESIS O-METHYLTRANSFERASE, MITOCHONDRIAL"/>
    <property type="match status" value="1"/>
</dbReference>
<dbReference type="PANTHER" id="PTHR43464">
    <property type="entry name" value="METHYLTRANSFERASE"/>
    <property type="match status" value="1"/>
</dbReference>
<keyword evidence="3" id="KW-0949">S-adenosyl-L-methionine</keyword>
<dbReference type="Gene3D" id="3.40.50.150">
    <property type="entry name" value="Vaccinia Virus protein VP39"/>
    <property type="match status" value="1"/>
</dbReference>
<accession>A0A1I0J2S2</accession>
<dbReference type="CDD" id="cd02440">
    <property type="entry name" value="AdoMet_MTases"/>
    <property type="match status" value="1"/>
</dbReference>
<evidence type="ECO:0000256" key="1">
    <source>
        <dbReference type="ARBA" id="ARBA00022603"/>
    </source>
</evidence>